<evidence type="ECO:0000256" key="6">
    <source>
        <dbReference type="ARBA" id="ARBA00023034"/>
    </source>
</evidence>
<dbReference type="Proteomes" id="UP001345219">
    <property type="component" value="Chromosome 23"/>
</dbReference>
<keyword evidence="6" id="KW-0333">Golgi apparatus</keyword>
<evidence type="ECO:0000256" key="8">
    <source>
        <dbReference type="ARBA" id="ARBA00031347"/>
    </source>
</evidence>
<keyword evidence="4" id="KW-0813">Transport</keyword>
<protein>
    <recommendedName>
        <fullName evidence="3">Conserved oligomeric Golgi complex subunit 8</fullName>
    </recommendedName>
    <alternativeName>
        <fullName evidence="8">Component of oligomeric Golgi complex 8</fullName>
    </alternativeName>
</protein>
<evidence type="ECO:0000256" key="7">
    <source>
        <dbReference type="ARBA" id="ARBA00023136"/>
    </source>
</evidence>
<evidence type="ECO:0000256" key="4">
    <source>
        <dbReference type="ARBA" id="ARBA00022448"/>
    </source>
</evidence>
<evidence type="ECO:0000256" key="5">
    <source>
        <dbReference type="ARBA" id="ARBA00022927"/>
    </source>
</evidence>
<dbReference type="InterPro" id="IPR016159">
    <property type="entry name" value="Cullin_repeat-like_dom_sf"/>
</dbReference>
<dbReference type="GO" id="GO:0006891">
    <property type="term" value="P:intra-Golgi vesicle-mediated transport"/>
    <property type="evidence" value="ECO:0007669"/>
    <property type="project" value="TreeGrafter"/>
</dbReference>
<keyword evidence="5" id="KW-0653">Protein transport</keyword>
<sequence length="93" mass="10487">MKGMIHCHRTHLFDVVNQYRAIFGDDTSGSEENYDCGLLFSWAMHQITLHLKTQKVMLPKIIEGGSLSNILDQCMDCAMGLGWVGLDFRGLLL</sequence>
<dbReference type="PANTHER" id="PTHR21311:SF0">
    <property type="entry name" value="CONSERVED OLIGOMERIC GOLGI COMPLEX SUBUNIT 8"/>
    <property type="match status" value="1"/>
</dbReference>
<evidence type="ECO:0000256" key="1">
    <source>
        <dbReference type="ARBA" id="ARBA00004395"/>
    </source>
</evidence>
<evidence type="ECO:0000313" key="9">
    <source>
        <dbReference type="EMBL" id="KAK4761863.1"/>
    </source>
</evidence>
<dbReference type="Pfam" id="PF04124">
    <property type="entry name" value="Dor1"/>
    <property type="match status" value="1"/>
</dbReference>
<comment type="similarity">
    <text evidence="2">Belongs to the COG8 family.</text>
</comment>
<evidence type="ECO:0000256" key="2">
    <source>
        <dbReference type="ARBA" id="ARBA00006419"/>
    </source>
</evidence>
<dbReference type="AlphaFoldDB" id="A0AAN7K4Z8"/>
<gene>
    <name evidence="9" type="ORF">SAY87_029747</name>
</gene>
<dbReference type="GO" id="GO:0017119">
    <property type="term" value="C:Golgi transport complex"/>
    <property type="evidence" value="ECO:0007669"/>
    <property type="project" value="InterPro"/>
</dbReference>
<keyword evidence="7" id="KW-0472">Membrane</keyword>
<comment type="subcellular location">
    <subcellularLocation>
        <location evidence="1">Golgi apparatus membrane</location>
        <topology evidence="1">Peripheral membrane protein</topology>
    </subcellularLocation>
</comment>
<dbReference type="SUPFAM" id="SSF74788">
    <property type="entry name" value="Cullin repeat-like"/>
    <property type="match status" value="1"/>
</dbReference>
<evidence type="ECO:0000256" key="3">
    <source>
        <dbReference type="ARBA" id="ARBA00020983"/>
    </source>
</evidence>
<proteinExistence type="inferred from homology"/>
<name>A0AAN7K4Z8_9MYRT</name>
<dbReference type="InterPro" id="IPR007255">
    <property type="entry name" value="COG8"/>
</dbReference>
<dbReference type="EMBL" id="JAXIOK010000009">
    <property type="protein sequence ID" value="KAK4761863.1"/>
    <property type="molecule type" value="Genomic_DNA"/>
</dbReference>
<evidence type="ECO:0000313" key="10">
    <source>
        <dbReference type="Proteomes" id="UP001345219"/>
    </source>
</evidence>
<organism evidence="9 10">
    <name type="scientific">Trapa incisa</name>
    <dbReference type="NCBI Taxonomy" id="236973"/>
    <lineage>
        <taxon>Eukaryota</taxon>
        <taxon>Viridiplantae</taxon>
        <taxon>Streptophyta</taxon>
        <taxon>Embryophyta</taxon>
        <taxon>Tracheophyta</taxon>
        <taxon>Spermatophyta</taxon>
        <taxon>Magnoliopsida</taxon>
        <taxon>eudicotyledons</taxon>
        <taxon>Gunneridae</taxon>
        <taxon>Pentapetalae</taxon>
        <taxon>rosids</taxon>
        <taxon>malvids</taxon>
        <taxon>Myrtales</taxon>
        <taxon>Lythraceae</taxon>
        <taxon>Trapa</taxon>
    </lineage>
</organism>
<dbReference type="GO" id="GO:0015031">
    <property type="term" value="P:protein transport"/>
    <property type="evidence" value="ECO:0007669"/>
    <property type="project" value="UniProtKB-KW"/>
</dbReference>
<keyword evidence="10" id="KW-1185">Reference proteome</keyword>
<dbReference type="PANTHER" id="PTHR21311">
    <property type="entry name" value="CONSERVED OLIGOMERIC GOLGI COMPLEX COMPONENT 8"/>
    <property type="match status" value="1"/>
</dbReference>
<accession>A0AAN7K4Z8</accession>
<comment type="caution">
    <text evidence="9">The sequence shown here is derived from an EMBL/GenBank/DDBJ whole genome shotgun (WGS) entry which is preliminary data.</text>
</comment>
<reference evidence="9 10" key="1">
    <citation type="journal article" date="2023" name="Hortic Res">
        <title>Pangenome of water caltrop reveals structural variations and asymmetric subgenome divergence after allopolyploidization.</title>
        <authorList>
            <person name="Zhang X."/>
            <person name="Chen Y."/>
            <person name="Wang L."/>
            <person name="Yuan Y."/>
            <person name="Fang M."/>
            <person name="Shi L."/>
            <person name="Lu R."/>
            <person name="Comes H.P."/>
            <person name="Ma Y."/>
            <person name="Chen Y."/>
            <person name="Huang G."/>
            <person name="Zhou Y."/>
            <person name="Zheng Z."/>
            <person name="Qiu Y."/>
        </authorList>
    </citation>
    <scope>NUCLEOTIDE SEQUENCE [LARGE SCALE GENOMIC DNA]</scope>
    <source>
        <tissue evidence="9">Roots</tissue>
    </source>
</reference>
<dbReference type="GO" id="GO:0000139">
    <property type="term" value="C:Golgi membrane"/>
    <property type="evidence" value="ECO:0007669"/>
    <property type="project" value="UniProtKB-SubCell"/>
</dbReference>